<sequence>MRHRDVFSRLPPEIIQHIAIAGCGLTLEGPPSALAALMPVNRAVHRVLCAQYNPALHARIFSVKFDSCAPTRRFFDAGDPLTARNFANELPRRWICLKRIFEVSIGGMQLVCSEENKREDMWLIFLMLIESDGRNYQQLMWANLPGYLRVVLQELIPSSDPGYFEESTTRTLGLWLMWSMTNVCKVVQEPSYEIARMHAMLRPWALASHKYDTLCVPYTHWQLPARDGPNLGAEPVAVTPAPGDLADLELRNRTEAVMHMGRRLELAPPRASVAAIMAFMARLERNGPIPSRPVPPIPNLPAHVQQLAHPGLTVYPRTRYPAFNGPGSTEFDGRVNRMGSAAYDIEWRRMVQCGNPFADPGLKPLPIFRPGDLAGGWEGRAAFLNFDAFRNMIAGVPGAVTAGPIAQQPYVWRIREHHLVHRRRRFPLGRTDDEVTGEILPVGDVLDAYIPQAAQFIHHGEPSEFSTRPLEVRIPDSTTPLGYRSYNYTTLDVPTDPPPTQIQTNSAMSVPDSMDLDQPQPPKLGDGDHEFEEKILDTLITGEGNSPSGSFKLRGRVRAWDGMIILTKEYDSLNSGRGRGLYKGHLVSGGGNWVGRWRDTFTPVHLNGYEVVFSVTRRY</sequence>
<proteinExistence type="predicted"/>
<evidence type="ECO:0000313" key="2">
    <source>
        <dbReference type="EMBL" id="CAE6506074.1"/>
    </source>
</evidence>
<comment type="caution">
    <text evidence="2">The sequence shown here is derived from an EMBL/GenBank/DDBJ whole genome shotgun (WGS) entry which is preliminary data.</text>
</comment>
<gene>
    <name evidence="2" type="ORF">RDB_LOCUS119880</name>
</gene>
<organism evidence="2 3">
    <name type="scientific">Rhizoctonia solani</name>
    <dbReference type="NCBI Taxonomy" id="456999"/>
    <lineage>
        <taxon>Eukaryota</taxon>
        <taxon>Fungi</taxon>
        <taxon>Dikarya</taxon>
        <taxon>Basidiomycota</taxon>
        <taxon>Agaricomycotina</taxon>
        <taxon>Agaricomycetes</taxon>
        <taxon>Cantharellales</taxon>
        <taxon>Ceratobasidiaceae</taxon>
        <taxon>Rhizoctonia</taxon>
    </lineage>
</organism>
<evidence type="ECO:0000256" key="1">
    <source>
        <dbReference type="SAM" id="MobiDB-lite"/>
    </source>
</evidence>
<dbReference type="Proteomes" id="UP000663853">
    <property type="component" value="Unassembled WGS sequence"/>
</dbReference>
<reference evidence="2" key="1">
    <citation type="submission" date="2021-01" db="EMBL/GenBank/DDBJ databases">
        <authorList>
            <person name="Kaushik A."/>
        </authorList>
    </citation>
    <scope>NUCLEOTIDE SEQUENCE</scope>
    <source>
        <strain evidence="2">AG6-10EEA</strain>
    </source>
</reference>
<dbReference type="EMBL" id="CAJMXA010003599">
    <property type="protein sequence ID" value="CAE6506074.1"/>
    <property type="molecule type" value="Genomic_DNA"/>
</dbReference>
<dbReference type="AlphaFoldDB" id="A0A8H3H8G4"/>
<protein>
    <submittedName>
        <fullName evidence="2">Uncharacterized protein</fullName>
    </submittedName>
</protein>
<name>A0A8H3H8G4_9AGAM</name>
<evidence type="ECO:0000313" key="3">
    <source>
        <dbReference type="Proteomes" id="UP000663853"/>
    </source>
</evidence>
<feature type="region of interest" description="Disordered" evidence="1">
    <location>
        <begin position="489"/>
        <end position="519"/>
    </location>
</feature>
<accession>A0A8H3H8G4</accession>